<dbReference type="GO" id="GO:0006412">
    <property type="term" value="P:translation"/>
    <property type="evidence" value="ECO:0007669"/>
    <property type="project" value="InterPro"/>
</dbReference>
<evidence type="ECO:0000256" key="1">
    <source>
        <dbReference type="ARBA" id="ARBA00004173"/>
    </source>
</evidence>
<keyword evidence="4" id="KW-0496">Mitochondrion</keyword>
<keyword evidence="5" id="KW-0687">Ribonucleoprotein</keyword>
<dbReference type="PANTHER" id="PTHR15889">
    <property type="entry name" value="MITOCHONDRIAL RIBOSOMAL PROTEIN L37"/>
    <property type="match status" value="1"/>
</dbReference>
<dbReference type="InterPro" id="IPR052482">
    <property type="entry name" value="mtLSU_mL37"/>
</dbReference>
<dbReference type="InterPro" id="IPR010793">
    <property type="entry name" value="Ribosomal_mL37/mL65"/>
</dbReference>
<dbReference type="GO" id="GO:0005840">
    <property type="term" value="C:ribosome"/>
    <property type="evidence" value="ECO:0007669"/>
    <property type="project" value="UniProtKB-KW"/>
</dbReference>
<evidence type="ECO:0000313" key="10">
    <source>
        <dbReference type="Proteomes" id="UP000225706"/>
    </source>
</evidence>
<evidence type="ECO:0000313" key="9">
    <source>
        <dbReference type="EMBL" id="PFX34946.1"/>
    </source>
</evidence>
<evidence type="ECO:0000256" key="3">
    <source>
        <dbReference type="ARBA" id="ARBA00022980"/>
    </source>
</evidence>
<evidence type="ECO:0000256" key="6">
    <source>
        <dbReference type="ARBA" id="ARBA00037985"/>
    </source>
</evidence>
<gene>
    <name evidence="9" type="primary">MRPL37</name>
    <name evidence="9" type="ORF">AWC38_SpisGene65</name>
</gene>
<dbReference type="GO" id="GO:1990904">
    <property type="term" value="C:ribonucleoprotein complex"/>
    <property type="evidence" value="ECO:0007669"/>
    <property type="project" value="UniProtKB-KW"/>
</dbReference>
<name>A0A2B4T066_STYPI</name>
<evidence type="ECO:0000256" key="8">
    <source>
        <dbReference type="ARBA" id="ARBA00041617"/>
    </source>
</evidence>
<dbReference type="STRING" id="50429.A0A2B4T066"/>
<keyword evidence="3 9" id="KW-0689">Ribosomal protein</keyword>
<evidence type="ECO:0000256" key="4">
    <source>
        <dbReference type="ARBA" id="ARBA00023128"/>
    </source>
</evidence>
<dbReference type="EMBL" id="LSMT01000001">
    <property type="protein sequence ID" value="PFX34946.1"/>
    <property type="molecule type" value="Genomic_DNA"/>
</dbReference>
<accession>A0A2B4T066</accession>
<evidence type="ECO:0000256" key="2">
    <source>
        <dbReference type="ARBA" id="ARBA00022946"/>
    </source>
</evidence>
<proteinExistence type="inferred from homology"/>
<evidence type="ECO:0000256" key="7">
    <source>
        <dbReference type="ARBA" id="ARBA00039442"/>
    </source>
</evidence>
<dbReference type="Pfam" id="PF07147">
    <property type="entry name" value="PDCD9"/>
    <property type="match status" value="1"/>
</dbReference>
<keyword evidence="10" id="KW-1185">Reference proteome</keyword>
<reference evidence="10" key="1">
    <citation type="journal article" date="2017" name="bioRxiv">
        <title>Comparative analysis of the genomes of Stylophora pistillata and Acropora digitifera provides evidence for extensive differences between species of corals.</title>
        <authorList>
            <person name="Voolstra C.R."/>
            <person name="Li Y."/>
            <person name="Liew Y.J."/>
            <person name="Baumgarten S."/>
            <person name="Zoccola D."/>
            <person name="Flot J.-F."/>
            <person name="Tambutte S."/>
            <person name="Allemand D."/>
            <person name="Aranda M."/>
        </authorList>
    </citation>
    <scope>NUCLEOTIDE SEQUENCE [LARGE SCALE GENOMIC DNA]</scope>
</reference>
<evidence type="ECO:0000256" key="5">
    <source>
        <dbReference type="ARBA" id="ARBA00023274"/>
    </source>
</evidence>
<dbReference type="GO" id="GO:0005739">
    <property type="term" value="C:mitochondrion"/>
    <property type="evidence" value="ECO:0007669"/>
    <property type="project" value="UniProtKB-SubCell"/>
</dbReference>
<keyword evidence="2" id="KW-0809">Transit peptide</keyword>
<protein>
    <recommendedName>
        <fullName evidence="7">Large ribosomal subunit protein mL37</fullName>
    </recommendedName>
    <alternativeName>
        <fullName evidence="8">39S ribosomal protein L37, mitochondrial</fullName>
    </alternativeName>
</protein>
<organism evidence="9 10">
    <name type="scientific">Stylophora pistillata</name>
    <name type="common">Smooth cauliflower coral</name>
    <dbReference type="NCBI Taxonomy" id="50429"/>
    <lineage>
        <taxon>Eukaryota</taxon>
        <taxon>Metazoa</taxon>
        <taxon>Cnidaria</taxon>
        <taxon>Anthozoa</taxon>
        <taxon>Hexacorallia</taxon>
        <taxon>Scleractinia</taxon>
        <taxon>Astrocoeniina</taxon>
        <taxon>Pocilloporidae</taxon>
        <taxon>Stylophora</taxon>
    </lineage>
</organism>
<comment type="similarity">
    <text evidence="6">Belongs to the mitochondrion-specific ribosomal protein mL37 family.</text>
</comment>
<dbReference type="GO" id="GO:0003735">
    <property type="term" value="F:structural constituent of ribosome"/>
    <property type="evidence" value="ECO:0007669"/>
    <property type="project" value="InterPro"/>
</dbReference>
<comment type="caution">
    <text evidence="9">The sequence shown here is derived from an EMBL/GenBank/DDBJ whole genome shotgun (WGS) entry which is preliminary data.</text>
</comment>
<dbReference type="AlphaFoldDB" id="A0A2B4T066"/>
<dbReference type="Proteomes" id="UP000225706">
    <property type="component" value="Unassembled WGS sequence"/>
</dbReference>
<comment type="subcellular location">
    <subcellularLocation>
        <location evidence="1">Mitochondrion</location>
    </subcellularLocation>
</comment>
<dbReference type="OrthoDB" id="5835618at2759"/>
<dbReference type="PANTHER" id="PTHR15889:SF2">
    <property type="entry name" value="LARGE RIBOSOMAL SUBUNIT PROTEIN ML37"/>
    <property type="match status" value="1"/>
</dbReference>
<sequence>MVVCFLQQRVLSNQQIYGTCRFTCRQLCAVAAKTERQETRQTGVPLIIPKHVIAKAFIVHPSTTSVFDASSKYQWLTKTKLFEGLPAPFSNVDNFVDDKEYVHLRENFKESILHNHAFRREGISANHRFRRRGEEMTMGFLQDLLRFGWSLSDRHRHLDDCFLDLKPRMRIHWVRHHNFYQLDQEPAFVIRTKQPTHLLETDIEKTSLETIPGPFDNYSINVFRHPILHLQNNPGFQNSALYKYPYNHTMFLTNINKLTFEQQQAYGIMSMFGSLVALAMDDGVQMGQHLQKPLVTKCVITDGIQFTLMCYQLNTLSFQEDFGIKNCAWVSHSMNLFKVTTAKRKPLLFETLDMDNEVPGFNDECFKTVLAFLCQETES</sequence>